<dbReference type="InterPro" id="IPR050491">
    <property type="entry name" value="AmpC-like"/>
</dbReference>
<name>A0ABV9GR96_9BACL</name>
<keyword evidence="2" id="KW-0472">Membrane</keyword>
<evidence type="ECO:0000313" key="6">
    <source>
        <dbReference type="Proteomes" id="UP001596022"/>
    </source>
</evidence>
<evidence type="ECO:0000313" key="5">
    <source>
        <dbReference type="EMBL" id="MFC4619180.1"/>
    </source>
</evidence>
<gene>
    <name evidence="5" type="ORF">ACFO4N_10685</name>
</gene>
<feature type="domain" description="Beta-lactamase-related" evidence="4">
    <location>
        <begin position="79"/>
        <end position="390"/>
    </location>
</feature>
<dbReference type="EMBL" id="JBHSFW010000006">
    <property type="protein sequence ID" value="MFC4619180.1"/>
    <property type="molecule type" value="Genomic_DNA"/>
</dbReference>
<organism evidence="5 6">
    <name type="scientific">Camelliibacillus cellulosilyticus</name>
    <dbReference type="NCBI Taxonomy" id="2174486"/>
    <lineage>
        <taxon>Bacteria</taxon>
        <taxon>Bacillati</taxon>
        <taxon>Bacillota</taxon>
        <taxon>Bacilli</taxon>
        <taxon>Bacillales</taxon>
        <taxon>Sporolactobacillaceae</taxon>
        <taxon>Camelliibacillus</taxon>
    </lineage>
</organism>
<dbReference type="RefSeq" id="WP_376846278.1">
    <property type="nucleotide sequence ID" value="NZ_JBHSFW010000006.1"/>
</dbReference>
<dbReference type="PANTHER" id="PTHR46825:SF11">
    <property type="entry name" value="PENICILLIN-BINDING PROTEIN 4"/>
    <property type="match status" value="1"/>
</dbReference>
<dbReference type="GO" id="GO:0016787">
    <property type="term" value="F:hydrolase activity"/>
    <property type="evidence" value="ECO:0007669"/>
    <property type="project" value="UniProtKB-KW"/>
</dbReference>
<feature type="region of interest" description="Disordered" evidence="3">
    <location>
        <begin position="399"/>
        <end position="418"/>
    </location>
</feature>
<reference evidence="6" key="1">
    <citation type="journal article" date="2019" name="Int. J. Syst. Evol. Microbiol.">
        <title>The Global Catalogue of Microorganisms (GCM) 10K type strain sequencing project: providing services to taxonomists for standard genome sequencing and annotation.</title>
        <authorList>
            <consortium name="The Broad Institute Genomics Platform"/>
            <consortium name="The Broad Institute Genome Sequencing Center for Infectious Disease"/>
            <person name="Wu L."/>
            <person name="Ma J."/>
        </authorList>
    </citation>
    <scope>NUCLEOTIDE SEQUENCE [LARGE SCALE GENOMIC DNA]</scope>
    <source>
        <strain evidence="6">CGMCC 1.16306</strain>
    </source>
</reference>
<comment type="caution">
    <text evidence="5">The sequence shown here is derived from an EMBL/GenBank/DDBJ whole genome shotgun (WGS) entry which is preliminary data.</text>
</comment>
<evidence type="ECO:0000256" key="1">
    <source>
        <dbReference type="ARBA" id="ARBA00004370"/>
    </source>
</evidence>
<accession>A0ABV9GR96</accession>
<dbReference type="InterPro" id="IPR012338">
    <property type="entry name" value="Beta-lactam/transpept-like"/>
</dbReference>
<dbReference type="SUPFAM" id="SSF56601">
    <property type="entry name" value="beta-lactamase/transpeptidase-like"/>
    <property type="match status" value="1"/>
</dbReference>
<keyword evidence="5" id="KW-0378">Hydrolase</keyword>
<dbReference type="PANTHER" id="PTHR46825">
    <property type="entry name" value="D-ALANYL-D-ALANINE-CARBOXYPEPTIDASE/ENDOPEPTIDASE AMPH"/>
    <property type="match status" value="1"/>
</dbReference>
<evidence type="ECO:0000256" key="2">
    <source>
        <dbReference type="ARBA" id="ARBA00023136"/>
    </source>
</evidence>
<evidence type="ECO:0000256" key="3">
    <source>
        <dbReference type="SAM" id="MobiDB-lite"/>
    </source>
</evidence>
<keyword evidence="6" id="KW-1185">Reference proteome</keyword>
<dbReference type="Pfam" id="PF00144">
    <property type="entry name" value="Beta-lactamase"/>
    <property type="match status" value="1"/>
</dbReference>
<dbReference type="InterPro" id="IPR001466">
    <property type="entry name" value="Beta-lactam-related"/>
</dbReference>
<dbReference type="EC" id="3.-.-.-" evidence="5"/>
<dbReference type="Gene3D" id="3.40.710.10">
    <property type="entry name" value="DD-peptidase/beta-lactamase superfamily"/>
    <property type="match status" value="1"/>
</dbReference>
<dbReference type="Proteomes" id="UP001596022">
    <property type="component" value="Unassembled WGS sequence"/>
</dbReference>
<comment type="subcellular location">
    <subcellularLocation>
        <location evidence="1">Membrane</location>
    </subcellularLocation>
</comment>
<proteinExistence type="predicted"/>
<sequence length="418" mass="46423">MRRKKRKIGRGFLYGLILLIVAGASAYATHKYDLATLPKKQVAERPLQPIGEENNHKALSLPSPHKAEAASAPPNVVNDQAIDDYLKTVHFNGSAIVVKNGKVLLNKGYGFANTAKKINNNKETVYYIGSISKSFTSVAFMQLQEEGKINRDDAVSKYLPDFPHGNKIKLFNLLTHTSGISGYKETQEPISRSELEKRIANSARMLLFTPGMGWHYTDSNYALLGMIIEKVTGEPLQNYIQTHIFQVADMKHAGFGNQFYKEKYPSTSYRTVKGRTYSPKHADFSQLVGCGDVYATAEDMYKFDHALRTGKLMSPASYKQMVTPYQHHYGFGMYINRKGWFIPPGNISAHGVIAGWDTSNSFSKDGKVYVVLLANAPTPSFGTINKTLYQLAEQSTVQKNKVPTNTNGGGKVASKGRE</sequence>
<evidence type="ECO:0000259" key="4">
    <source>
        <dbReference type="Pfam" id="PF00144"/>
    </source>
</evidence>
<protein>
    <submittedName>
        <fullName evidence="5">Serine hydrolase domain-containing protein</fullName>
        <ecNumber evidence="5">3.-.-.-</ecNumber>
    </submittedName>
</protein>